<feature type="domain" description="SSD" evidence="10">
    <location>
        <begin position="196"/>
        <end position="328"/>
    </location>
</feature>
<evidence type="ECO:0000256" key="6">
    <source>
        <dbReference type="ARBA" id="ARBA00023136"/>
    </source>
</evidence>
<keyword evidence="9" id="KW-0732">Signal</keyword>
<feature type="transmembrane region" description="Helical" evidence="8">
    <location>
        <begin position="679"/>
        <end position="707"/>
    </location>
</feature>
<dbReference type="InterPro" id="IPR013783">
    <property type="entry name" value="Ig-like_fold"/>
</dbReference>
<keyword evidence="3" id="KW-1003">Cell membrane</keyword>
<dbReference type="Pfam" id="PF03176">
    <property type="entry name" value="MMPL"/>
    <property type="match status" value="2"/>
</dbReference>
<dbReference type="Proteomes" id="UP000545761">
    <property type="component" value="Unassembled WGS sequence"/>
</dbReference>
<feature type="transmembrane region" description="Helical" evidence="8">
    <location>
        <begin position="230"/>
        <end position="250"/>
    </location>
</feature>
<name>A0A7W0DUW6_9ACTN</name>
<feature type="region of interest" description="Disordered" evidence="7">
    <location>
        <begin position="336"/>
        <end position="368"/>
    </location>
</feature>
<comment type="subcellular location">
    <subcellularLocation>
        <location evidence="1">Cell membrane</location>
        <topology evidence="1">Multi-pass membrane protein</topology>
    </subcellularLocation>
</comment>
<dbReference type="PANTHER" id="PTHR33406">
    <property type="entry name" value="MEMBRANE PROTEIN MJ1562-RELATED"/>
    <property type="match status" value="1"/>
</dbReference>
<evidence type="ECO:0000256" key="3">
    <source>
        <dbReference type="ARBA" id="ARBA00022475"/>
    </source>
</evidence>
<evidence type="ECO:0000256" key="5">
    <source>
        <dbReference type="ARBA" id="ARBA00022989"/>
    </source>
</evidence>
<feature type="transmembrane region" description="Helical" evidence="8">
    <location>
        <begin position="206"/>
        <end position="224"/>
    </location>
</feature>
<comment type="similarity">
    <text evidence="2">Belongs to the resistance-nodulation-cell division (RND) (TC 2.A.6) family. MmpL subfamily.</text>
</comment>
<accession>A0A7W0DUW6</accession>
<evidence type="ECO:0000259" key="10">
    <source>
        <dbReference type="PROSITE" id="PS50156"/>
    </source>
</evidence>
<comment type="caution">
    <text evidence="11">The sequence shown here is derived from an EMBL/GenBank/DDBJ whole genome shotgun (WGS) entry which is preliminary data.</text>
</comment>
<dbReference type="Pfam" id="PF13620">
    <property type="entry name" value="CarboxypepD_reg"/>
    <property type="match status" value="2"/>
</dbReference>
<dbReference type="PROSITE" id="PS50156">
    <property type="entry name" value="SSD"/>
    <property type="match status" value="1"/>
</dbReference>
<dbReference type="Gene3D" id="2.60.40.10">
    <property type="entry name" value="Immunoglobulins"/>
    <property type="match status" value="1"/>
</dbReference>
<feature type="transmembrane region" description="Helical" evidence="8">
    <location>
        <begin position="654"/>
        <end position="673"/>
    </location>
</feature>
<feature type="transmembrane region" description="Helical" evidence="8">
    <location>
        <begin position="383"/>
        <end position="403"/>
    </location>
</feature>
<evidence type="ECO:0000256" key="2">
    <source>
        <dbReference type="ARBA" id="ARBA00010157"/>
    </source>
</evidence>
<feature type="transmembrane region" description="Helical" evidence="8">
    <location>
        <begin position="539"/>
        <end position="562"/>
    </location>
</feature>
<dbReference type="Gene3D" id="1.20.1640.10">
    <property type="entry name" value="Multidrug efflux transporter AcrB transmembrane domain"/>
    <property type="match status" value="2"/>
</dbReference>
<dbReference type="GO" id="GO:0005975">
    <property type="term" value="P:carbohydrate metabolic process"/>
    <property type="evidence" value="ECO:0007669"/>
    <property type="project" value="UniProtKB-ARBA"/>
</dbReference>
<dbReference type="InterPro" id="IPR050545">
    <property type="entry name" value="Mycobact_MmpL"/>
</dbReference>
<evidence type="ECO:0000313" key="12">
    <source>
        <dbReference type="Proteomes" id="UP000545761"/>
    </source>
</evidence>
<dbReference type="SUPFAM" id="SSF82866">
    <property type="entry name" value="Multidrug efflux transporter AcrB transmembrane domain"/>
    <property type="match status" value="2"/>
</dbReference>
<keyword evidence="6 8" id="KW-0472">Membrane</keyword>
<feature type="transmembrane region" description="Helical" evidence="8">
    <location>
        <begin position="271"/>
        <end position="297"/>
    </location>
</feature>
<proteinExistence type="inferred from homology"/>
<dbReference type="Gene3D" id="2.60.40.1120">
    <property type="entry name" value="Carboxypeptidase-like, regulatory domain"/>
    <property type="match status" value="1"/>
</dbReference>
<feature type="transmembrane region" description="Helical" evidence="8">
    <location>
        <begin position="569"/>
        <end position="591"/>
    </location>
</feature>
<dbReference type="EMBL" id="JACEHE010000052">
    <property type="protein sequence ID" value="MBA2951687.1"/>
    <property type="molecule type" value="Genomic_DNA"/>
</dbReference>
<keyword evidence="4 8" id="KW-0812">Transmembrane</keyword>
<feature type="transmembrane region" description="Helical" evidence="8">
    <location>
        <begin position="179"/>
        <end position="199"/>
    </location>
</feature>
<organism evidence="11 12">
    <name type="scientific">Streptomyces himalayensis subsp. himalayensis</name>
    <dbReference type="NCBI Taxonomy" id="2756131"/>
    <lineage>
        <taxon>Bacteria</taxon>
        <taxon>Bacillati</taxon>
        <taxon>Actinomycetota</taxon>
        <taxon>Actinomycetes</taxon>
        <taxon>Kitasatosporales</taxon>
        <taxon>Streptomycetaceae</taxon>
        <taxon>Streptomyces</taxon>
        <taxon>Streptomyces himalayensis</taxon>
    </lineage>
</organism>
<evidence type="ECO:0000256" key="4">
    <source>
        <dbReference type="ARBA" id="ARBA00022692"/>
    </source>
</evidence>
<protein>
    <submittedName>
        <fullName evidence="11">MMPL family transporter</fullName>
    </submittedName>
</protein>
<dbReference type="PANTHER" id="PTHR33406:SF11">
    <property type="entry name" value="MEMBRANE PROTEIN SCO6666-RELATED"/>
    <property type="match status" value="1"/>
</dbReference>
<evidence type="ECO:0000256" key="9">
    <source>
        <dbReference type="SAM" id="SignalP"/>
    </source>
</evidence>
<feature type="chain" id="PRO_5039576485" evidence="9">
    <location>
        <begin position="40"/>
        <end position="965"/>
    </location>
</feature>
<dbReference type="SUPFAM" id="SSF49478">
    <property type="entry name" value="Cna protein B-type domain"/>
    <property type="match status" value="1"/>
</dbReference>
<feature type="transmembrane region" description="Helical" evidence="8">
    <location>
        <begin position="303"/>
        <end position="329"/>
    </location>
</feature>
<keyword evidence="5 8" id="KW-1133">Transmembrane helix</keyword>
<dbReference type="InterPro" id="IPR008969">
    <property type="entry name" value="CarboxyPept-like_regulatory"/>
</dbReference>
<evidence type="ECO:0000256" key="7">
    <source>
        <dbReference type="SAM" id="MobiDB-lite"/>
    </source>
</evidence>
<sequence length="965" mass="98837">MATFLYKLGRFAFRRRHFVALIWVALLTLAGVGAAQAPAAGSTSFSIPGTEAQKAFDLLEDRFPGASADGATARVVFKAPDGEKITSSANKAVVKETVKELGTGSEVASVADPFQVKAVSQDRTIAYAQVSYKVSGMELEDSSREALEDTAQEARDAGLTVEIGGDALQAVPHTGATEVIGIGVAAVVLVITFGSLIAAGLPLLTALIGVGIGISTITALASTLDLGSTTSTLAMMIGLAVGIDYALFIVSRYRAELAEGREREEAAGRAVGTAGSAVVFAGLTVVIALVGLAVVNIPMLTKMGIAAAGTVVIAVLIALTLVPALLGYAGRKVRPAGAKGKLRGGRKKAEGASGHTADNPSGHSAEKPNMGTRWARFVVRRPVAVLLLGVVGLGAAAVPATSLELGLPDDGSQPTSTTQRKAYDLLSEGFGPGFNGPLMVVVDAKSSDAPKTAVKEVTTTIRGLGDVAAVTPATYNEAGDTAMITVVPDSKPSSAETEDLVHAIRDAGGDIKADTGAKVLVTGSTAMNIDVSQKLNDALLPYLALVVGLAFLLLIVVFRSILVPLKAALGFLLSVLAALGAVVAVFQWGWLADLMGVEETGPVMSMMPIFMVGVVFGLAMDYEVFLVTRMREAYVHGERPGQAIVTGFRHGARVVSAAAVIMMAVFAGFIGSSESMVKMIGFGLAIAVFFDAFIVRMAIVPAVLALLGKAAWWLPKWLDRALPNVDVEGEGLRDTVKDAADVEPAGSSPLPSGEPVPVAVREPVAVGVAASGADARLATVQEPLVLPYGSYELDGSGVRGTVRNADGVGVAHAAVTLISPSGQQLGRSVPHADGSYVLDAPGPGSYVLIVGAEGYQPHATTVVVGEAALVHDILLSGPARASVQGTVREGVGGVPLSDARVTLVDAAGNVVATATTGEDGAYAFTDLEAGDYSVVASGYPPVASPLQVDGAGVEGFDIELRHSDE</sequence>
<dbReference type="InterPro" id="IPR004869">
    <property type="entry name" value="MMPL_dom"/>
</dbReference>
<dbReference type="InterPro" id="IPR000731">
    <property type="entry name" value="SSD"/>
</dbReference>
<reference evidence="11 12" key="1">
    <citation type="submission" date="2020-07" db="EMBL/GenBank/DDBJ databases">
        <title>Streptomyces isolated from Indian soil.</title>
        <authorList>
            <person name="Mandal S."/>
            <person name="Maiti P.K."/>
        </authorList>
    </citation>
    <scope>NUCLEOTIDE SEQUENCE [LARGE SCALE GENOMIC DNA]</scope>
    <source>
        <strain evidence="11 12">PSKA28</strain>
    </source>
</reference>
<feature type="transmembrane region" description="Helical" evidence="8">
    <location>
        <begin position="603"/>
        <end position="622"/>
    </location>
</feature>
<evidence type="ECO:0000256" key="1">
    <source>
        <dbReference type="ARBA" id="ARBA00004651"/>
    </source>
</evidence>
<evidence type="ECO:0000256" key="8">
    <source>
        <dbReference type="SAM" id="Phobius"/>
    </source>
</evidence>
<evidence type="ECO:0000313" key="11">
    <source>
        <dbReference type="EMBL" id="MBA2951687.1"/>
    </source>
</evidence>
<dbReference type="GO" id="GO:0005886">
    <property type="term" value="C:plasma membrane"/>
    <property type="evidence" value="ECO:0007669"/>
    <property type="project" value="UniProtKB-SubCell"/>
</dbReference>
<feature type="signal peptide" evidence="9">
    <location>
        <begin position="1"/>
        <end position="39"/>
    </location>
</feature>
<gene>
    <name evidence="11" type="ORF">H1D24_39510</name>
</gene>
<dbReference type="AlphaFoldDB" id="A0A7W0DUW6"/>
<dbReference type="SUPFAM" id="SSF49464">
    <property type="entry name" value="Carboxypeptidase regulatory domain-like"/>
    <property type="match status" value="1"/>
</dbReference>